<feature type="region of interest" description="Disordered" evidence="1">
    <location>
        <begin position="1"/>
        <end position="35"/>
    </location>
</feature>
<evidence type="ECO:0000256" key="1">
    <source>
        <dbReference type="SAM" id="MobiDB-lite"/>
    </source>
</evidence>
<dbReference type="AlphaFoldDB" id="A0A4R6UM20"/>
<evidence type="ECO:0000313" key="2">
    <source>
        <dbReference type="EMBL" id="TDQ46579.1"/>
    </source>
</evidence>
<proteinExistence type="predicted"/>
<dbReference type="EMBL" id="SNYN01000024">
    <property type="protein sequence ID" value="TDQ46579.1"/>
    <property type="molecule type" value="Genomic_DNA"/>
</dbReference>
<dbReference type="Proteomes" id="UP000295281">
    <property type="component" value="Unassembled WGS sequence"/>
</dbReference>
<organism evidence="2 3">
    <name type="scientific">Actinorugispora endophytica</name>
    <dbReference type="NCBI Taxonomy" id="1605990"/>
    <lineage>
        <taxon>Bacteria</taxon>
        <taxon>Bacillati</taxon>
        <taxon>Actinomycetota</taxon>
        <taxon>Actinomycetes</taxon>
        <taxon>Streptosporangiales</taxon>
        <taxon>Nocardiopsidaceae</taxon>
        <taxon>Actinorugispora</taxon>
    </lineage>
</organism>
<feature type="compositionally biased region" description="Basic and acidic residues" evidence="1">
    <location>
        <begin position="23"/>
        <end position="35"/>
    </location>
</feature>
<accession>A0A4R6UM20</accession>
<name>A0A4R6UM20_9ACTN</name>
<reference evidence="2 3" key="1">
    <citation type="submission" date="2019-03" db="EMBL/GenBank/DDBJ databases">
        <title>Genomic Encyclopedia of Type Strains, Phase IV (KMG-IV): sequencing the most valuable type-strain genomes for metagenomic binning, comparative biology and taxonomic classification.</title>
        <authorList>
            <person name="Goeker M."/>
        </authorList>
    </citation>
    <scope>NUCLEOTIDE SEQUENCE [LARGE SCALE GENOMIC DNA]</scope>
    <source>
        <strain evidence="2 3">DSM 46770</strain>
    </source>
</reference>
<keyword evidence="3" id="KW-1185">Reference proteome</keyword>
<feature type="compositionally biased region" description="Basic and acidic residues" evidence="1">
    <location>
        <begin position="1"/>
        <end position="15"/>
    </location>
</feature>
<comment type="caution">
    <text evidence="2">The sequence shown here is derived from an EMBL/GenBank/DDBJ whole genome shotgun (WGS) entry which is preliminary data.</text>
</comment>
<gene>
    <name evidence="2" type="ORF">EV190_12414</name>
</gene>
<sequence>MRPGHADRAGREGRPHRTGRAGGTRDRLGPGWEPRRPVVPAVAYRLLGEGGAAEGAAAGHVTPEEVGALDALVNACDRTGVPTRGRPER</sequence>
<evidence type="ECO:0000313" key="3">
    <source>
        <dbReference type="Proteomes" id="UP000295281"/>
    </source>
</evidence>
<protein>
    <submittedName>
        <fullName evidence="2">Uncharacterized protein</fullName>
    </submittedName>
</protein>